<name>A0ABQ9ETK0_TEGGR</name>
<keyword evidence="4" id="KW-0677">Repeat</keyword>
<evidence type="ECO:0000256" key="4">
    <source>
        <dbReference type="ARBA" id="ARBA00022737"/>
    </source>
</evidence>
<evidence type="ECO:0000256" key="3">
    <source>
        <dbReference type="ARBA" id="ARBA00022530"/>
    </source>
</evidence>
<keyword evidence="2" id="KW-0964">Secreted</keyword>
<dbReference type="SUPFAM" id="SSF56436">
    <property type="entry name" value="C-type lectin-like"/>
    <property type="match status" value="2"/>
</dbReference>
<reference evidence="9 10" key="1">
    <citation type="submission" date="2022-12" db="EMBL/GenBank/DDBJ databases">
        <title>Chromosome-level genome of Tegillarca granosa.</title>
        <authorList>
            <person name="Kim J."/>
        </authorList>
    </citation>
    <scope>NUCLEOTIDE SEQUENCE [LARGE SCALE GENOMIC DNA]</scope>
    <source>
        <strain evidence="9">Teg-2019</strain>
        <tissue evidence="9">Adductor muscle</tissue>
    </source>
</reference>
<dbReference type="SMART" id="SM00111">
    <property type="entry name" value="C4"/>
    <property type="match status" value="2"/>
</dbReference>
<dbReference type="InterPro" id="IPR001442">
    <property type="entry name" value="Collagen_IV_NC"/>
</dbReference>
<keyword evidence="3" id="KW-0272">Extracellular matrix</keyword>
<sequence length="181" mass="20202">MEDNEKSQFLGTIASCLKQVRVSPFMYCRSSGRCDHIRMNLKSYWLSNNRTIPTITVGQGFISRYISRCAVCEAPNNIIAVHNQTDQVPACPIGWQSVWIGYSFGMNIGSGHIGGGQSLSSPGTCLDEFNTNPFIECGNRCRYSYTKYSTWLTSEEHLSPPVPKVIPSRCRVCLKESNESS</sequence>
<accession>A0ABQ9ETK0</accession>
<comment type="caution">
    <text evidence="9">The sequence shown here is derived from an EMBL/GenBank/DDBJ whole genome shotgun (WGS) entry which is preliminary data.</text>
</comment>
<dbReference type="Pfam" id="PF01413">
    <property type="entry name" value="C4"/>
    <property type="match status" value="2"/>
</dbReference>
<keyword evidence="7" id="KW-1015">Disulfide bond</keyword>
<organism evidence="9 10">
    <name type="scientific">Tegillarca granosa</name>
    <name type="common">Malaysian cockle</name>
    <name type="synonym">Anadara granosa</name>
    <dbReference type="NCBI Taxonomy" id="220873"/>
    <lineage>
        <taxon>Eukaryota</taxon>
        <taxon>Metazoa</taxon>
        <taxon>Spiralia</taxon>
        <taxon>Lophotrochozoa</taxon>
        <taxon>Mollusca</taxon>
        <taxon>Bivalvia</taxon>
        <taxon>Autobranchia</taxon>
        <taxon>Pteriomorphia</taxon>
        <taxon>Arcoida</taxon>
        <taxon>Arcoidea</taxon>
        <taxon>Arcidae</taxon>
        <taxon>Tegillarca</taxon>
    </lineage>
</organism>
<comment type="subcellular location">
    <subcellularLocation>
        <location evidence="1">Secreted</location>
        <location evidence="1">Extracellular space</location>
        <location evidence="1">Extracellular matrix</location>
        <location evidence="1">Basement membrane</location>
    </subcellularLocation>
</comment>
<dbReference type="PROSITE" id="PS51403">
    <property type="entry name" value="NC1_IV"/>
    <property type="match status" value="1"/>
</dbReference>
<proteinExistence type="predicted"/>
<keyword evidence="6" id="KW-0176">Collagen</keyword>
<gene>
    <name evidence="9" type="ORF">KUTeg_015370</name>
</gene>
<evidence type="ECO:0000256" key="7">
    <source>
        <dbReference type="ARBA" id="ARBA00023157"/>
    </source>
</evidence>
<evidence type="ECO:0000256" key="1">
    <source>
        <dbReference type="ARBA" id="ARBA00004302"/>
    </source>
</evidence>
<keyword evidence="5" id="KW-0084">Basement membrane</keyword>
<evidence type="ECO:0000313" key="10">
    <source>
        <dbReference type="Proteomes" id="UP001217089"/>
    </source>
</evidence>
<dbReference type="EMBL" id="JARBDR010000793">
    <property type="protein sequence ID" value="KAJ8307286.1"/>
    <property type="molecule type" value="Genomic_DNA"/>
</dbReference>
<dbReference type="InterPro" id="IPR016187">
    <property type="entry name" value="CTDL_fold"/>
</dbReference>
<feature type="domain" description="Collagen IV NC1" evidence="8">
    <location>
        <begin position="1"/>
        <end position="181"/>
    </location>
</feature>
<evidence type="ECO:0000256" key="2">
    <source>
        <dbReference type="ARBA" id="ARBA00022525"/>
    </source>
</evidence>
<dbReference type="InterPro" id="IPR036954">
    <property type="entry name" value="Collagen_IV_NC_sf"/>
</dbReference>
<evidence type="ECO:0000256" key="6">
    <source>
        <dbReference type="ARBA" id="ARBA00023119"/>
    </source>
</evidence>
<dbReference type="Gene3D" id="2.170.240.10">
    <property type="entry name" value="Collagen IV, non-collagenous"/>
    <property type="match status" value="1"/>
</dbReference>
<keyword evidence="10" id="KW-1185">Reference proteome</keyword>
<dbReference type="Proteomes" id="UP001217089">
    <property type="component" value="Unassembled WGS sequence"/>
</dbReference>
<protein>
    <recommendedName>
        <fullName evidence="8">Collagen IV NC1 domain-containing protein</fullName>
    </recommendedName>
</protein>
<evidence type="ECO:0000259" key="8">
    <source>
        <dbReference type="PROSITE" id="PS51403"/>
    </source>
</evidence>
<evidence type="ECO:0000256" key="5">
    <source>
        <dbReference type="ARBA" id="ARBA00022869"/>
    </source>
</evidence>
<evidence type="ECO:0000313" key="9">
    <source>
        <dbReference type="EMBL" id="KAJ8307286.1"/>
    </source>
</evidence>